<dbReference type="PROSITE" id="PS51125">
    <property type="entry name" value="NHL"/>
    <property type="match status" value="1"/>
</dbReference>
<dbReference type="Gene3D" id="2.120.10.30">
    <property type="entry name" value="TolB, C-terminal domain"/>
    <property type="match status" value="1"/>
</dbReference>
<evidence type="ECO:0000313" key="4">
    <source>
        <dbReference type="Proteomes" id="UP000683360"/>
    </source>
</evidence>
<keyword evidence="1" id="KW-0677">Repeat</keyword>
<dbReference type="SUPFAM" id="SSF63829">
    <property type="entry name" value="Calcium-dependent phosphotriesterase"/>
    <property type="match status" value="1"/>
</dbReference>
<accession>A0A8S3V4Q9</accession>
<sequence>MKLLTNRRLVRFADVGTENSIISFSPYCFCITEDDSLIVYLWSSNLYQMYGGYQNRIMWMNTDGIMTKSFYFNDKTWNQPCSIQNLESGICVLYRIDNNSNLHGIDLIDATSKTYNKLLDFKGVYGSNPKQNFECEGICVDKAHNIFVSDVRHHSVYILDKHLKYKHTLFNAKNGLDTPAAIGLLNDYIWVADGNNIYIFHNT</sequence>
<organism evidence="3 4">
    <name type="scientific">Mytilus edulis</name>
    <name type="common">Blue mussel</name>
    <dbReference type="NCBI Taxonomy" id="6550"/>
    <lineage>
        <taxon>Eukaryota</taxon>
        <taxon>Metazoa</taxon>
        <taxon>Spiralia</taxon>
        <taxon>Lophotrochozoa</taxon>
        <taxon>Mollusca</taxon>
        <taxon>Bivalvia</taxon>
        <taxon>Autobranchia</taxon>
        <taxon>Pteriomorphia</taxon>
        <taxon>Mytilida</taxon>
        <taxon>Mytiloidea</taxon>
        <taxon>Mytilidae</taxon>
        <taxon>Mytilinae</taxon>
        <taxon>Mytilus</taxon>
    </lineage>
</organism>
<dbReference type="OrthoDB" id="6067919at2759"/>
<proteinExistence type="predicted"/>
<evidence type="ECO:0000256" key="2">
    <source>
        <dbReference type="PROSITE-ProRule" id="PRU00504"/>
    </source>
</evidence>
<protein>
    <submittedName>
        <fullName evidence="3">Uncharacterized protein</fullName>
    </submittedName>
</protein>
<evidence type="ECO:0000313" key="3">
    <source>
        <dbReference type="EMBL" id="CAG2251416.1"/>
    </source>
</evidence>
<dbReference type="InterPro" id="IPR001258">
    <property type="entry name" value="NHL_repeat"/>
</dbReference>
<dbReference type="AlphaFoldDB" id="A0A8S3V4Q9"/>
<evidence type="ECO:0000256" key="1">
    <source>
        <dbReference type="ARBA" id="ARBA00022737"/>
    </source>
</evidence>
<feature type="repeat" description="NHL" evidence="2">
    <location>
        <begin position="119"/>
        <end position="162"/>
    </location>
</feature>
<keyword evidence="4" id="KW-1185">Reference proteome</keyword>
<dbReference type="EMBL" id="CAJPWZ010003088">
    <property type="protein sequence ID" value="CAG2251416.1"/>
    <property type="molecule type" value="Genomic_DNA"/>
</dbReference>
<dbReference type="Proteomes" id="UP000683360">
    <property type="component" value="Unassembled WGS sequence"/>
</dbReference>
<name>A0A8S3V4Q9_MYTED</name>
<reference evidence="3" key="1">
    <citation type="submission" date="2021-03" db="EMBL/GenBank/DDBJ databases">
        <authorList>
            <person name="Bekaert M."/>
        </authorList>
    </citation>
    <scope>NUCLEOTIDE SEQUENCE</scope>
</reference>
<comment type="caution">
    <text evidence="3">The sequence shown here is derived from an EMBL/GenBank/DDBJ whole genome shotgun (WGS) entry which is preliminary data.</text>
</comment>
<dbReference type="InterPro" id="IPR011042">
    <property type="entry name" value="6-blade_b-propeller_TolB-like"/>
</dbReference>
<gene>
    <name evidence="3" type="ORF">MEDL_63069</name>
</gene>